<name>A0A2J7ZYY7_9CHLO</name>
<dbReference type="GO" id="GO:0006813">
    <property type="term" value="P:potassium ion transport"/>
    <property type="evidence" value="ECO:0007669"/>
    <property type="project" value="TreeGrafter"/>
</dbReference>
<proteinExistence type="predicted"/>
<sequence length="355" mass="38653">MKAKVLVVPVYRGSWLYCTWTECQAQAATERALHWTQGASLQDKATLLGKELSTKINAVAQRQWRSMQASDEGTFKNRVYKLAQWVLSKEDPTETFLKSLPREACALEVIHPATVKERLVRRRLRRMALAREHYHNRRILGWTLATLPQLPLALTPLPNVTLYYTVYKMVSHYQALQGCRMLRAAFERYDQAERAAAARQAAGRGGILRLLPWTRGGGSNGGRAHGSGNGGGGSTGTATRGAADGPHSGTQAASTSYGSGGGSSGGDGQGPLLVPEFHGDRALDRAVRPLERWQTPLPDEIALRVRDMFTARTKGGADGRAELGGGAEALPELVARLRRRALEQGQTGRSNSGCR</sequence>
<comment type="caution">
    <text evidence="2">The sequence shown here is derived from an EMBL/GenBank/DDBJ whole genome shotgun (WGS) entry which is preliminary data.</text>
</comment>
<dbReference type="AlphaFoldDB" id="A0A2J7ZYY7"/>
<feature type="compositionally biased region" description="Low complexity" evidence="1">
    <location>
        <begin position="236"/>
        <end position="257"/>
    </location>
</feature>
<reference evidence="2 3" key="1">
    <citation type="journal article" date="2017" name="Mol. Biol. Evol.">
        <title>The 4-celled Tetrabaena socialis nuclear genome reveals the essential components for genetic control of cell number at the origin of multicellularity in the volvocine lineage.</title>
        <authorList>
            <person name="Featherston J."/>
            <person name="Arakaki Y."/>
            <person name="Hanschen E.R."/>
            <person name="Ferris P.J."/>
            <person name="Michod R.E."/>
            <person name="Olson B.J.S.C."/>
            <person name="Nozaki H."/>
            <person name="Durand P.M."/>
        </authorList>
    </citation>
    <scope>NUCLEOTIDE SEQUENCE [LARGE SCALE GENOMIC DNA]</scope>
    <source>
        <strain evidence="2 3">NIES-571</strain>
    </source>
</reference>
<dbReference type="EMBL" id="PGGS01000302">
    <property type="protein sequence ID" value="PNH05484.1"/>
    <property type="molecule type" value="Genomic_DNA"/>
</dbReference>
<gene>
    <name evidence="2" type="ORF">TSOC_008254</name>
</gene>
<feature type="compositionally biased region" description="Gly residues" evidence="1">
    <location>
        <begin position="218"/>
        <end position="235"/>
    </location>
</feature>
<keyword evidence="3" id="KW-1185">Reference proteome</keyword>
<dbReference type="GO" id="GO:1902600">
    <property type="term" value="P:proton transmembrane transport"/>
    <property type="evidence" value="ECO:0007669"/>
    <property type="project" value="TreeGrafter"/>
</dbReference>
<evidence type="ECO:0000313" key="3">
    <source>
        <dbReference type="Proteomes" id="UP000236333"/>
    </source>
</evidence>
<dbReference type="Proteomes" id="UP000236333">
    <property type="component" value="Unassembled WGS sequence"/>
</dbReference>
<dbReference type="Pfam" id="PF10173">
    <property type="entry name" value="Mit_KHE1"/>
    <property type="match status" value="1"/>
</dbReference>
<dbReference type="PANTHER" id="PTHR28062">
    <property type="entry name" value="K+-H+ EXCHANGE-LIKE PROTEIN"/>
    <property type="match status" value="1"/>
</dbReference>
<accession>A0A2J7ZYY7</accession>
<protein>
    <submittedName>
        <fullName evidence="2">Uncharacterized protein</fullName>
    </submittedName>
</protein>
<feature type="region of interest" description="Disordered" evidence="1">
    <location>
        <begin position="218"/>
        <end position="272"/>
    </location>
</feature>
<dbReference type="GO" id="GO:0005743">
    <property type="term" value="C:mitochondrial inner membrane"/>
    <property type="evidence" value="ECO:0007669"/>
    <property type="project" value="TreeGrafter"/>
</dbReference>
<dbReference type="PANTHER" id="PTHR28062:SF1">
    <property type="entry name" value="TRANSMEMBRANE PROTEIN"/>
    <property type="match status" value="1"/>
</dbReference>
<evidence type="ECO:0000256" key="1">
    <source>
        <dbReference type="SAM" id="MobiDB-lite"/>
    </source>
</evidence>
<organism evidence="2 3">
    <name type="scientific">Tetrabaena socialis</name>
    <dbReference type="NCBI Taxonomy" id="47790"/>
    <lineage>
        <taxon>Eukaryota</taxon>
        <taxon>Viridiplantae</taxon>
        <taxon>Chlorophyta</taxon>
        <taxon>core chlorophytes</taxon>
        <taxon>Chlorophyceae</taxon>
        <taxon>CS clade</taxon>
        <taxon>Chlamydomonadales</taxon>
        <taxon>Tetrabaenaceae</taxon>
        <taxon>Tetrabaena</taxon>
    </lineage>
</organism>
<dbReference type="OrthoDB" id="5562676at2759"/>
<feature type="compositionally biased region" description="Gly residues" evidence="1">
    <location>
        <begin position="258"/>
        <end position="269"/>
    </location>
</feature>
<dbReference type="InterPro" id="IPR018786">
    <property type="entry name" value="Mit_KHE1"/>
</dbReference>
<evidence type="ECO:0000313" key="2">
    <source>
        <dbReference type="EMBL" id="PNH05484.1"/>
    </source>
</evidence>